<gene>
    <name evidence="2" type="ORF">METZ01_LOCUS397155</name>
</gene>
<sequence>VGLTEIIVVIRDIAIIVAMVVSSIAILLIFRSVSRLLKTVTRTTDKVSESVFEIGDNWVKPATTGSGAAFVLGKLASIVMGFGSKKEDGDQGDNGGKGNG</sequence>
<organism evidence="2">
    <name type="scientific">marine metagenome</name>
    <dbReference type="NCBI Taxonomy" id="408172"/>
    <lineage>
        <taxon>unclassified sequences</taxon>
        <taxon>metagenomes</taxon>
        <taxon>ecological metagenomes</taxon>
    </lineage>
</organism>
<accession>A0A382VEK7</accession>
<dbReference type="EMBL" id="UINC01150965">
    <property type="protein sequence ID" value="SVD44301.1"/>
    <property type="molecule type" value="Genomic_DNA"/>
</dbReference>
<keyword evidence="1" id="KW-0812">Transmembrane</keyword>
<feature type="transmembrane region" description="Helical" evidence="1">
    <location>
        <begin position="6"/>
        <end position="30"/>
    </location>
</feature>
<keyword evidence="1" id="KW-0472">Membrane</keyword>
<feature type="non-terminal residue" evidence="2">
    <location>
        <position position="1"/>
    </location>
</feature>
<evidence type="ECO:0000256" key="1">
    <source>
        <dbReference type="SAM" id="Phobius"/>
    </source>
</evidence>
<reference evidence="2" key="1">
    <citation type="submission" date="2018-05" db="EMBL/GenBank/DDBJ databases">
        <authorList>
            <person name="Lanie J.A."/>
            <person name="Ng W.-L."/>
            <person name="Kazmierczak K.M."/>
            <person name="Andrzejewski T.M."/>
            <person name="Davidsen T.M."/>
            <person name="Wayne K.J."/>
            <person name="Tettelin H."/>
            <person name="Glass J.I."/>
            <person name="Rusch D."/>
            <person name="Podicherti R."/>
            <person name="Tsui H.-C.T."/>
            <person name="Winkler M.E."/>
        </authorList>
    </citation>
    <scope>NUCLEOTIDE SEQUENCE</scope>
</reference>
<proteinExistence type="predicted"/>
<keyword evidence="1" id="KW-1133">Transmembrane helix</keyword>
<name>A0A382VEK7_9ZZZZ</name>
<evidence type="ECO:0000313" key="2">
    <source>
        <dbReference type="EMBL" id="SVD44301.1"/>
    </source>
</evidence>
<dbReference type="AlphaFoldDB" id="A0A382VEK7"/>
<protein>
    <submittedName>
        <fullName evidence="2">Uncharacterized protein</fullName>
    </submittedName>
</protein>